<evidence type="ECO:0000256" key="3">
    <source>
        <dbReference type="ARBA" id="ARBA00023125"/>
    </source>
</evidence>
<dbReference type="Pfam" id="PF13424">
    <property type="entry name" value="TPR_12"/>
    <property type="match status" value="1"/>
</dbReference>
<evidence type="ECO:0000256" key="1">
    <source>
        <dbReference type="ARBA" id="ARBA00005820"/>
    </source>
</evidence>
<evidence type="ECO:0000313" key="9">
    <source>
        <dbReference type="Proteomes" id="UP000000328"/>
    </source>
</evidence>
<dbReference type="HOGENOM" id="CLU_004665_2_0_11"/>
<dbReference type="InterPro" id="IPR016032">
    <property type="entry name" value="Sig_transdc_resp-reg_C-effctor"/>
</dbReference>
<dbReference type="InterPro" id="IPR005158">
    <property type="entry name" value="BTAD"/>
</dbReference>
<proteinExistence type="inferred from homology"/>
<dbReference type="PANTHER" id="PTHR35807">
    <property type="entry name" value="TRANSCRIPTIONAL REGULATOR REDD-RELATED"/>
    <property type="match status" value="1"/>
</dbReference>
<dbReference type="PRINTS" id="PR00364">
    <property type="entry name" value="DISEASERSIST"/>
</dbReference>
<dbReference type="Pfam" id="PF13191">
    <property type="entry name" value="AAA_16"/>
    <property type="match status" value="1"/>
</dbReference>
<keyword evidence="3 6" id="KW-0238">DNA-binding</keyword>
<keyword evidence="4" id="KW-0804">Transcription</keyword>
<dbReference type="InterPro" id="IPR036388">
    <property type="entry name" value="WH-like_DNA-bd_sf"/>
</dbReference>
<feature type="repeat" description="TPR" evidence="5">
    <location>
        <begin position="786"/>
        <end position="819"/>
    </location>
</feature>
<dbReference type="eggNOG" id="COG0457">
    <property type="taxonomic scope" value="Bacteria"/>
</dbReference>
<dbReference type="SUPFAM" id="SSF46894">
    <property type="entry name" value="C-terminal effector domain of the bipartite response regulators"/>
    <property type="match status" value="1"/>
</dbReference>
<dbReference type="SUPFAM" id="SSF52540">
    <property type="entry name" value="P-loop containing nucleoside triphosphate hydrolases"/>
    <property type="match status" value="1"/>
</dbReference>
<dbReference type="CDD" id="cd15831">
    <property type="entry name" value="BTAD"/>
    <property type="match status" value="1"/>
</dbReference>
<dbReference type="GO" id="GO:0043531">
    <property type="term" value="F:ADP binding"/>
    <property type="evidence" value="ECO:0007669"/>
    <property type="project" value="InterPro"/>
</dbReference>
<dbReference type="InterPro" id="IPR041664">
    <property type="entry name" value="AAA_16"/>
</dbReference>
<evidence type="ECO:0000256" key="5">
    <source>
        <dbReference type="PROSITE-ProRule" id="PRU00339"/>
    </source>
</evidence>
<dbReference type="GO" id="GO:0000160">
    <property type="term" value="P:phosphorelay signal transduction system"/>
    <property type="evidence" value="ECO:0007669"/>
    <property type="project" value="InterPro"/>
</dbReference>
<dbReference type="Gene3D" id="1.25.40.10">
    <property type="entry name" value="Tetratricopeptide repeat domain"/>
    <property type="match status" value="2"/>
</dbReference>
<dbReference type="InterPro" id="IPR019734">
    <property type="entry name" value="TPR_rpt"/>
</dbReference>
<dbReference type="Pfam" id="PF03704">
    <property type="entry name" value="BTAD"/>
    <property type="match status" value="1"/>
</dbReference>
<dbReference type="Gene3D" id="3.40.50.300">
    <property type="entry name" value="P-loop containing nucleotide triphosphate hydrolases"/>
    <property type="match status" value="1"/>
</dbReference>
<dbReference type="eggNOG" id="COG3903">
    <property type="taxonomic scope" value="Bacteria"/>
</dbReference>
<dbReference type="AlphaFoldDB" id="A0A0H3DEX4"/>
<organism evidence="8 9">
    <name type="scientific">Amycolatopsis mediterranei (strain U-32)</name>
    <dbReference type="NCBI Taxonomy" id="749927"/>
    <lineage>
        <taxon>Bacteria</taxon>
        <taxon>Bacillati</taxon>
        <taxon>Actinomycetota</taxon>
        <taxon>Actinomycetes</taxon>
        <taxon>Pseudonocardiales</taxon>
        <taxon>Pseudonocardiaceae</taxon>
        <taxon>Amycolatopsis</taxon>
    </lineage>
</organism>
<evidence type="ECO:0000256" key="6">
    <source>
        <dbReference type="PROSITE-ProRule" id="PRU01091"/>
    </source>
</evidence>
<dbReference type="SMART" id="SM01043">
    <property type="entry name" value="BTAD"/>
    <property type="match status" value="1"/>
</dbReference>
<dbReference type="SMART" id="SM00862">
    <property type="entry name" value="Trans_reg_C"/>
    <property type="match status" value="1"/>
</dbReference>
<keyword evidence="5" id="KW-0802">TPR repeat</keyword>
<gene>
    <name evidence="8" type="ordered locus">AMED_6457</name>
</gene>
<dbReference type="GO" id="GO:0003677">
    <property type="term" value="F:DNA binding"/>
    <property type="evidence" value="ECO:0007669"/>
    <property type="project" value="UniProtKB-UniRule"/>
</dbReference>
<evidence type="ECO:0000256" key="2">
    <source>
        <dbReference type="ARBA" id="ARBA00023015"/>
    </source>
</evidence>
<reference evidence="8 9" key="1">
    <citation type="journal article" date="2010" name="Cell Res.">
        <title>Complete genome sequence of the rifamycin SV-producing Amycolatopsis mediterranei U32 revealed its genetic characteristics in phylogeny and metabolism.</title>
        <authorList>
            <person name="Zhao W."/>
            <person name="Zhong Y."/>
            <person name="Yuan H."/>
            <person name="Wang J."/>
            <person name="Zheng H."/>
            <person name="Wang Y."/>
            <person name="Cen X."/>
            <person name="Xu F."/>
            <person name="Bai J."/>
            <person name="Han X."/>
            <person name="Lu G."/>
            <person name="Zhu Y."/>
            <person name="Shao Z."/>
            <person name="Yan H."/>
            <person name="Li C."/>
            <person name="Peng N."/>
            <person name="Zhang Z."/>
            <person name="Zhang Y."/>
            <person name="Lin W."/>
            <person name="Fan Y."/>
            <person name="Qin Z."/>
            <person name="Hu Y."/>
            <person name="Zhu B."/>
            <person name="Wang S."/>
            <person name="Ding X."/>
            <person name="Zhao G.P."/>
        </authorList>
    </citation>
    <scope>NUCLEOTIDE SEQUENCE [LARGE SCALE GENOMIC DNA]</scope>
    <source>
        <strain evidence="9">U-32</strain>
    </source>
</reference>
<dbReference type="InterPro" id="IPR001867">
    <property type="entry name" value="OmpR/PhoB-type_DNA-bd"/>
</dbReference>
<comment type="similarity">
    <text evidence="1">Belongs to the AfsR/DnrI/RedD regulatory family.</text>
</comment>
<evidence type="ECO:0000256" key="4">
    <source>
        <dbReference type="ARBA" id="ARBA00023163"/>
    </source>
</evidence>
<dbReference type="GeneID" id="92874112"/>
<dbReference type="EMBL" id="CP002000">
    <property type="protein sequence ID" value="ADJ48189.1"/>
    <property type="molecule type" value="Genomic_DNA"/>
</dbReference>
<dbReference type="Gene3D" id="1.10.10.10">
    <property type="entry name" value="Winged helix-like DNA-binding domain superfamily/Winged helix DNA-binding domain"/>
    <property type="match status" value="1"/>
</dbReference>
<dbReference type="eggNOG" id="COG3629">
    <property type="taxonomic scope" value="Bacteria"/>
</dbReference>
<dbReference type="SMART" id="SM00028">
    <property type="entry name" value="TPR"/>
    <property type="match status" value="4"/>
</dbReference>
<dbReference type="PROSITE" id="PS51755">
    <property type="entry name" value="OMPR_PHOB"/>
    <property type="match status" value="1"/>
</dbReference>
<dbReference type="Proteomes" id="UP000000328">
    <property type="component" value="Chromosome"/>
</dbReference>
<evidence type="ECO:0000259" key="7">
    <source>
        <dbReference type="PROSITE" id="PS51755"/>
    </source>
</evidence>
<dbReference type="OrthoDB" id="5521887at2"/>
<keyword evidence="2" id="KW-0805">Transcription regulation</keyword>
<dbReference type="InterPro" id="IPR011990">
    <property type="entry name" value="TPR-like_helical_dom_sf"/>
</dbReference>
<accession>A0A0H3DEX4</accession>
<sequence>MCVSRGNEDLELGRRAQRLVLGVLLLEAGKPVSFARLEDVLWGEFVPPNGRAMLQTHVSRLRRLLDPGRKGRCDCRIVTLGPAYLIETDAETIDVHRFRTAVTRGLASTDLEEKACLLRAALDLWRGPLLAGVIDEDLRHQLGAGLDELRLTAWEALAEADLALGRHRQATATVADLVAKHPTRESLVSSLMLALYRDGRGAEALTVYHDTRTALADRLGTDPGFALQQLYHAILRADPDLVVTGRTKPAERVVPRQLPAATRPFVGRVDEFARLDDAFGVAGRQRASVVVLAGMAGAGKTALALNWAHRRRDSFPDGQFFLNLNGFAGLPATSPADALTQLLGALGVSVADLPKSVDEAGALFRTLVADRRMLVLLDDAASADQVRSLLPGGRACFTLVTSRGSLNGLVALDGARRITVGSLSTRESCVLLSEIAGADRVANEHPATLEITRLCARLPLAVRIAGATLAENGSLSVTGYAAELATDRRLAALQVADDPDAAVRVALDRSYANLRPPARRLHALLGLLPGPDISLPAVAALAGLPQPHAAHRLAQLTDAHLVVSSGADRFAMHDLVRLFAHDRAVTDATRADRDAAAVRVLTWYRDAANAADRVLRPRERPNFESTTHPITPTDEAAALEWLGREEKNLIAAVTFAERDHPGFAWQIAAAMYGWLYRRYSRTGWIEIYRRAADAAVRAGDVAGEALIVGRMAIAYGLLRQVNDAVAACKRAYELRRSLGDRLGTATALLNLAAVHLNDRRPDEAIQVLHEATEEARGVAGNGHFTTMIHSNLAEAYQLTGRPREARQYFQRALEAAGRDTNLRDQAQILIDFAAFSAECDDLRPALDLAERGRHLATATGDEILVAEAREQLGSIRLALSETGPALEHLYAALATYDRLGHRGAADLRDHIKKIHSTARTARDPATTT</sequence>
<dbReference type="GO" id="GO:0006355">
    <property type="term" value="P:regulation of DNA-templated transcription"/>
    <property type="evidence" value="ECO:0007669"/>
    <property type="project" value="InterPro"/>
</dbReference>
<name>A0A0H3DEX4_AMYMU</name>
<dbReference type="PANTHER" id="PTHR35807:SF1">
    <property type="entry name" value="TRANSCRIPTIONAL REGULATOR REDD"/>
    <property type="match status" value="1"/>
</dbReference>
<protein>
    <submittedName>
        <fullName evidence="8">SARP family transcriptional regulator</fullName>
    </submittedName>
</protein>
<feature type="domain" description="OmpR/PhoB-type" evidence="7">
    <location>
        <begin position="1"/>
        <end position="88"/>
    </location>
</feature>
<dbReference type="RefSeq" id="WP_013228238.1">
    <property type="nucleotide sequence ID" value="NC_014318.1"/>
</dbReference>
<evidence type="ECO:0000313" key="8">
    <source>
        <dbReference type="EMBL" id="ADJ48189.1"/>
    </source>
</evidence>
<dbReference type="PATRIC" id="fig|749927.5.peg.6713"/>
<dbReference type="SUPFAM" id="SSF48452">
    <property type="entry name" value="TPR-like"/>
    <property type="match status" value="2"/>
</dbReference>
<dbReference type="InterPro" id="IPR051677">
    <property type="entry name" value="AfsR-DnrI-RedD_regulator"/>
</dbReference>
<feature type="DNA-binding region" description="OmpR/PhoB-type" evidence="6">
    <location>
        <begin position="1"/>
        <end position="88"/>
    </location>
</feature>
<dbReference type="PROSITE" id="PS50005">
    <property type="entry name" value="TPR"/>
    <property type="match status" value="1"/>
</dbReference>
<dbReference type="InterPro" id="IPR027417">
    <property type="entry name" value="P-loop_NTPase"/>
</dbReference>
<dbReference type="KEGG" id="amd:AMED_6457"/>